<dbReference type="Gene3D" id="1.10.1040.10">
    <property type="entry name" value="N-(1-d-carboxylethyl)-l-norvaline Dehydrogenase, domain 2"/>
    <property type="match status" value="1"/>
</dbReference>
<dbReference type="Gene3D" id="3.40.50.720">
    <property type="entry name" value="NAD(P)-binding Rossmann-like Domain"/>
    <property type="match status" value="1"/>
</dbReference>
<dbReference type="GO" id="GO:0016491">
    <property type="term" value="F:oxidoreductase activity"/>
    <property type="evidence" value="ECO:0007669"/>
    <property type="project" value="UniProtKB-KW"/>
</dbReference>
<evidence type="ECO:0000313" key="5">
    <source>
        <dbReference type="EMBL" id="MFC4911813.1"/>
    </source>
</evidence>
<sequence>MSVTVIGLGPMGTRMAEVFLEKGHDVTVWNRTASKAEPLVTKGATLAPTAAEALAANELVVLSQTHYQAMYDSLEGAEHALEGRVLVNLSSGSPDELREAARWAESHGARLLPGGIMVPVPGIGTPVAETYIAGPEDVLERHRATLSAITATSYVGADPGLAMLYYNAGFYLFVATMAAFMQATALVASAGVSPREYAAVAAPLVRSLGEDGPMGFVKSSAEQMETGDYPGAADTVLMEAVSVGHVVESARAAGIDTSVPEAVKALFDRAVDAGHRDEGLGAIYEVIRKPSA</sequence>
<gene>
    <name evidence="5" type="ORF">ACFPCY_31220</name>
</gene>
<dbReference type="InterPro" id="IPR008927">
    <property type="entry name" value="6-PGluconate_DH-like_C_sf"/>
</dbReference>
<evidence type="ECO:0000256" key="1">
    <source>
        <dbReference type="ARBA" id="ARBA00009080"/>
    </source>
</evidence>
<dbReference type="InterPro" id="IPR013328">
    <property type="entry name" value="6PGD_dom2"/>
</dbReference>
<name>A0ABV9U8G1_9ACTN</name>
<dbReference type="SUPFAM" id="SSF48179">
    <property type="entry name" value="6-phosphogluconate dehydrogenase C-terminal domain-like"/>
    <property type="match status" value="1"/>
</dbReference>
<proteinExistence type="inferred from homology"/>
<dbReference type="PIRSF" id="PIRSF000103">
    <property type="entry name" value="HIBADH"/>
    <property type="match status" value="1"/>
</dbReference>
<dbReference type="PANTHER" id="PTHR43580:SF2">
    <property type="entry name" value="CYTOKINE-LIKE NUCLEAR FACTOR N-PAC"/>
    <property type="match status" value="1"/>
</dbReference>
<evidence type="ECO:0000256" key="2">
    <source>
        <dbReference type="ARBA" id="ARBA00023002"/>
    </source>
</evidence>
<evidence type="ECO:0000313" key="6">
    <source>
        <dbReference type="Proteomes" id="UP001595872"/>
    </source>
</evidence>
<reference evidence="6" key="1">
    <citation type="journal article" date="2019" name="Int. J. Syst. Evol. Microbiol.">
        <title>The Global Catalogue of Microorganisms (GCM) 10K type strain sequencing project: providing services to taxonomists for standard genome sequencing and annotation.</title>
        <authorList>
            <consortium name="The Broad Institute Genomics Platform"/>
            <consortium name="The Broad Institute Genome Sequencing Center for Infectious Disease"/>
            <person name="Wu L."/>
            <person name="Ma J."/>
        </authorList>
    </citation>
    <scope>NUCLEOTIDE SEQUENCE [LARGE SCALE GENOMIC DNA]</scope>
    <source>
        <strain evidence="6">KLKA75</strain>
    </source>
</reference>
<evidence type="ECO:0000259" key="3">
    <source>
        <dbReference type="Pfam" id="PF03446"/>
    </source>
</evidence>
<comment type="caution">
    <text evidence="5">The sequence shown here is derived from an EMBL/GenBank/DDBJ whole genome shotgun (WGS) entry which is preliminary data.</text>
</comment>
<keyword evidence="6" id="KW-1185">Reference proteome</keyword>
<feature type="domain" description="NADPH-dependent reductive aminase-like C-terminal" evidence="4">
    <location>
        <begin position="158"/>
        <end position="289"/>
    </location>
</feature>
<dbReference type="EMBL" id="JBHSIT010000010">
    <property type="protein sequence ID" value="MFC4911813.1"/>
    <property type="molecule type" value="Genomic_DNA"/>
</dbReference>
<evidence type="ECO:0000259" key="4">
    <source>
        <dbReference type="Pfam" id="PF21761"/>
    </source>
</evidence>
<feature type="domain" description="6-phosphogluconate dehydrogenase NADP-binding" evidence="3">
    <location>
        <begin position="3"/>
        <end position="154"/>
    </location>
</feature>
<accession>A0ABV9U8G1</accession>
<dbReference type="InterPro" id="IPR051265">
    <property type="entry name" value="HIBADH-related_NP60_sf"/>
</dbReference>
<organism evidence="5 6">
    <name type="scientific">Actinomadura gamaensis</name>
    <dbReference type="NCBI Taxonomy" id="1763541"/>
    <lineage>
        <taxon>Bacteria</taxon>
        <taxon>Bacillati</taxon>
        <taxon>Actinomycetota</taxon>
        <taxon>Actinomycetes</taxon>
        <taxon>Streptosporangiales</taxon>
        <taxon>Thermomonosporaceae</taxon>
        <taxon>Actinomadura</taxon>
    </lineage>
</organism>
<dbReference type="RefSeq" id="WP_378261101.1">
    <property type="nucleotide sequence ID" value="NZ_JBHSIT010000010.1"/>
</dbReference>
<comment type="similarity">
    <text evidence="1">Belongs to the HIBADH-related family.</text>
</comment>
<dbReference type="InterPro" id="IPR006115">
    <property type="entry name" value="6PGDH_NADP-bd"/>
</dbReference>
<keyword evidence="2 5" id="KW-0560">Oxidoreductase</keyword>
<dbReference type="Proteomes" id="UP001595872">
    <property type="component" value="Unassembled WGS sequence"/>
</dbReference>
<dbReference type="PANTHER" id="PTHR43580">
    <property type="entry name" value="OXIDOREDUCTASE GLYR1-RELATED"/>
    <property type="match status" value="1"/>
</dbReference>
<dbReference type="InterPro" id="IPR036291">
    <property type="entry name" value="NAD(P)-bd_dom_sf"/>
</dbReference>
<dbReference type="Pfam" id="PF03446">
    <property type="entry name" value="NAD_binding_2"/>
    <property type="match status" value="1"/>
</dbReference>
<dbReference type="Pfam" id="PF21761">
    <property type="entry name" value="RedAm-like_C"/>
    <property type="match status" value="1"/>
</dbReference>
<dbReference type="SUPFAM" id="SSF51735">
    <property type="entry name" value="NAD(P)-binding Rossmann-fold domains"/>
    <property type="match status" value="1"/>
</dbReference>
<protein>
    <submittedName>
        <fullName evidence="5">NAD(P)-dependent oxidoreductase</fullName>
        <ecNumber evidence="5">1.1.-.-</ecNumber>
    </submittedName>
</protein>
<dbReference type="InterPro" id="IPR048666">
    <property type="entry name" value="RedAm-like_C"/>
</dbReference>
<dbReference type="EC" id="1.1.-.-" evidence="5"/>
<dbReference type="InterPro" id="IPR015815">
    <property type="entry name" value="HIBADH-related"/>
</dbReference>